<accession>A0A4R6AQR3</accession>
<organism evidence="2 3">
    <name type="scientific">Meridianimarinicoccus aquatilis</name>
    <dbReference type="NCBI Taxonomy" id="2552766"/>
    <lineage>
        <taxon>Bacteria</taxon>
        <taxon>Pseudomonadati</taxon>
        <taxon>Pseudomonadota</taxon>
        <taxon>Alphaproteobacteria</taxon>
        <taxon>Rhodobacterales</taxon>
        <taxon>Paracoccaceae</taxon>
        <taxon>Meridianimarinicoccus</taxon>
    </lineage>
</organism>
<keyword evidence="3" id="KW-1185">Reference proteome</keyword>
<evidence type="ECO:0000313" key="3">
    <source>
        <dbReference type="Proteomes" id="UP000294562"/>
    </source>
</evidence>
<proteinExistence type="predicted"/>
<dbReference type="Proteomes" id="UP000294562">
    <property type="component" value="Unassembled WGS sequence"/>
</dbReference>
<reference evidence="2 3" key="1">
    <citation type="submission" date="2019-03" db="EMBL/GenBank/DDBJ databases">
        <title>Rhodobacteraceae bacterium SM1902, a new member of the family Rhodobacteraceae isolated from Yantai.</title>
        <authorList>
            <person name="Sun Y."/>
        </authorList>
    </citation>
    <scope>NUCLEOTIDE SEQUENCE [LARGE SCALE GENOMIC DNA]</scope>
    <source>
        <strain evidence="2 3">SM1902</strain>
    </source>
</reference>
<keyword evidence="1" id="KW-0472">Membrane</keyword>
<keyword evidence="1" id="KW-1133">Transmembrane helix</keyword>
<evidence type="ECO:0000313" key="2">
    <source>
        <dbReference type="EMBL" id="TDL85794.1"/>
    </source>
</evidence>
<name>A0A4R6AQR3_9RHOB</name>
<keyword evidence="1" id="KW-0812">Transmembrane</keyword>
<dbReference type="EMBL" id="SMZO01000039">
    <property type="protein sequence ID" value="TDL85794.1"/>
    <property type="molecule type" value="Genomic_DNA"/>
</dbReference>
<feature type="transmembrane region" description="Helical" evidence="1">
    <location>
        <begin position="6"/>
        <end position="30"/>
    </location>
</feature>
<comment type="caution">
    <text evidence="2">The sequence shown here is derived from an EMBL/GenBank/DDBJ whole genome shotgun (WGS) entry which is preliminary data.</text>
</comment>
<protein>
    <submittedName>
        <fullName evidence="2">Uncharacterized protein</fullName>
    </submittedName>
</protein>
<dbReference type="RefSeq" id="WP_133343664.1">
    <property type="nucleotide sequence ID" value="NZ_SMZO01000039.1"/>
</dbReference>
<sequence>MNVPTALYQPIATVVSAGIILAVATLVYRWQKNIDNFNQRRAERREIYRRYATAVEAFRSAYPSCSLDVALEKIALMKQVEAELVVSLPPKILPANLVSGDLAIDLIIHDLELELFSKKYELNPPTSDGQLKKLIALSEEAERSKDRFINYIEATLQSMRLDSLVNIEVASPFMADMREIEKRLNLMREKRKKVPEEN</sequence>
<evidence type="ECO:0000256" key="1">
    <source>
        <dbReference type="SAM" id="Phobius"/>
    </source>
</evidence>
<dbReference type="AlphaFoldDB" id="A0A4R6AQR3"/>
<gene>
    <name evidence="2" type="ORF">E2L05_14710</name>
</gene>